<reference evidence="5" key="1">
    <citation type="submission" date="2016-08" db="EMBL/GenBank/DDBJ databases">
        <authorList>
            <person name="Varghese N."/>
            <person name="Submissions Spin"/>
        </authorList>
    </citation>
    <scope>NUCLEOTIDE SEQUENCE [LARGE SCALE GENOMIC DNA]</scope>
    <source>
        <strain evidence="5">SGD-1123</strain>
    </source>
</reference>
<keyword evidence="5" id="KW-1185">Reference proteome</keyword>
<gene>
    <name evidence="4" type="ORF">GA0061094_2885</name>
</gene>
<feature type="domain" description="HTH cro/C1-type" evidence="3">
    <location>
        <begin position="18"/>
        <end position="37"/>
    </location>
</feature>
<dbReference type="PROSITE" id="PS00584">
    <property type="entry name" value="PFKB_KINASES_2"/>
    <property type="match status" value="1"/>
</dbReference>
<keyword evidence="2 4" id="KW-0418">Kinase</keyword>
<evidence type="ECO:0000313" key="5">
    <source>
        <dbReference type="Proteomes" id="UP000181997"/>
    </source>
</evidence>
<evidence type="ECO:0000256" key="2">
    <source>
        <dbReference type="ARBA" id="ARBA00022777"/>
    </source>
</evidence>
<dbReference type="Proteomes" id="UP000181997">
    <property type="component" value="Unassembled WGS sequence"/>
</dbReference>
<proteinExistence type="predicted"/>
<keyword evidence="1" id="KW-0808">Transferase</keyword>
<dbReference type="AlphaFoldDB" id="A0A0V8HHC0"/>
<dbReference type="EMBL" id="FMAU01000003">
    <property type="protein sequence ID" value="SCC17291.1"/>
    <property type="molecule type" value="Genomic_DNA"/>
</dbReference>
<dbReference type="InterPro" id="IPR001387">
    <property type="entry name" value="Cro/C1-type_HTH"/>
</dbReference>
<dbReference type="PROSITE" id="PS50943">
    <property type="entry name" value="HTH_CROC1"/>
    <property type="match status" value="1"/>
</dbReference>
<dbReference type="Pfam" id="PF00294">
    <property type="entry name" value="PfkB"/>
    <property type="match status" value="1"/>
</dbReference>
<name>A0A0V8HHC0_9BACI</name>
<dbReference type="OrthoDB" id="9806249at2"/>
<organism evidence="4 5">
    <name type="scientific">[Bacillus] enclensis</name>
    <dbReference type="NCBI Taxonomy" id="1402860"/>
    <lineage>
        <taxon>Bacteria</taxon>
        <taxon>Bacillati</taxon>
        <taxon>Bacillota</taxon>
        <taxon>Bacilli</taxon>
        <taxon>Bacillales</taxon>
        <taxon>Bacillaceae</taxon>
        <taxon>Rossellomorea</taxon>
    </lineage>
</organism>
<dbReference type="PROSITE" id="PS00583">
    <property type="entry name" value="PFKB_KINASES_1"/>
    <property type="match status" value="1"/>
</dbReference>
<dbReference type="Gene3D" id="3.40.1190.20">
    <property type="match status" value="1"/>
</dbReference>
<dbReference type="InterPro" id="IPR011611">
    <property type="entry name" value="PfkB_dom"/>
</dbReference>
<dbReference type="PANTHER" id="PTHR10584:SF166">
    <property type="entry name" value="RIBOKINASE"/>
    <property type="match status" value="1"/>
</dbReference>
<evidence type="ECO:0000313" key="4">
    <source>
        <dbReference type="EMBL" id="SCC17291.1"/>
    </source>
</evidence>
<accession>A0A0V8HHC0</accession>
<dbReference type="Gene3D" id="1.10.10.10">
    <property type="entry name" value="Winged helix-like DNA-binding domain superfamily/Winged helix DNA-binding domain"/>
    <property type="match status" value="1"/>
</dbReference>
<dbReference type="SUPFAM" id="SSF53613">
    <property type="entry name" value="Ribokinase-like"/>
    <property type="match status" value="1"/>
</dbReference>
<dbReference type="Pfam" id="PF13412">
    <property type="entry name" value="HTH_24"/>
    <property type="match status" value="1"/>
</dbReference>
<dbReference type="PANTHER" id="PTHR10584">
    <property type="entry name" value="SUGAR KINASE"/>
    <property type="match status" value="1"/>
</dbReference>
<dbReference type="GO" id="GO:0016301">
    <property type="term" value="F:kinase activity"/>
    <property type="evidence" value="ECO:0007669"/>
    <property type="project" value="UniProtKB-KW"/>
</dbReference>
<sequence>MNEKEKLLLTLIEGNPFMSQQELAEKSGMSRSAVAGYISNLIKEGRILGRAYVLPGKKGVMCIGGANIDRKLQLHDEFLPETSNPAVSSQASGGVARNIAENLGRIGLQSCLLTVVGDDTEGSWLLNQTRNFVDVSASVSLFKHTTGTYSAILNKQGEMMFALADMELNESVDIGFIEKRWGTIASSEMVLLDTNFPADVLSYIIKRCQSEGIPLTVVPVSAPKVKKLPPSLEGVTWFICNKGEAEAYLGMTIDTEGDYFKAAKIITQKGAERVVITRGDKGLVYYRVYKEASAILPPEVKVIDVTGAGDALVAGIIYGYLKGSDTEGACRIGITCSSLTLQSAHTVSPSLTKGKLQQYFSLYY</sequence>
<protein>
    <submittedName>
        <fullName evidence="4">Pseudouridine kinase</fullName>
    </submittedName>
</protein>
<dbReference type="InterPro" id="IPR036388">
    <property type="entry name" value="WH-like_DNA-bd_sf"/>
</dbReference>
<dbReference type="SUPFAM" id="SSF46785">
    <property type="entry name" value="Winged helix' DNA-binding domain"/>
    <property type="match status" value="1"/>
</dbReference>
<evidence type="ECO:0000259" key="3">
    <source>
        <dbReference type="PROSITE" id="PS50943"/>
    </source>
</evidence>
<dbReference type="RefSeq" id="WP_058298963.1">
    <property type="nucleotide sequence ID" value="NZ_FMAU01000003.1"/>
</dbReference>
<dbReference type="InterPro" id="IPR036390">
    <property type="entry name" value="WH_DNA-bd_sf"/>
</dbReference>
<dbReference type="InterPro" id="IPR002173">
    <property type="entry name" value="Carboh/pur_kinase_PfkB_CS"/>
</dbReference>
<evidence type="ECO:0000256" key="1">
    <source>
        <dbReference type="ARBA" id="ARBA00022679"/>
    </source>
</evidence>
<dbReference type="InterPro" id="IPR029056">
    <property type="entry name" value="Ribokinase-like"/>
</dbReference>
<dbReference type="CDD" id="cd01941">
    <property type="entry name" value="YeiC_kinase_like"/>
    <property type="match status" value="1"/>
</dbReference>